<dbReference type="Gene3D" id="3.70.10.10">
    <property type="match status" value="1"/>
</dbReference>
<dbReference type="InterPro" id="IPR003021">
    <property type="entry name" value="Rad1_Rec1_Rad17"/>
</dbReference>
<comment type="caution">
    <text evidence="1">The sequence shown here is derived from an EMBL/GenBank/DDBJ whole genome shotgun (WGS) entry which is preliminary data.</text>
</comment>
<dbReference type="AlphaFoldDB" id="A0AAD1XE87"/>
<evidence type="ECO:0000313" key="2">
    <source>
        <dbReference type="Proteomes" id="UP001295684"/>
    </source>
</evidence>
<keyword evidence="2" id="KW-1185">Reference proteome</keyword>
<dbReference type="Pfam" id="PF02144">
    <property type="entry name" value="Rad1"/>
    <property type="match status" value="1"/>
</dbReference>
<organism evidence="1 2">
    <name type="scientific">Euplotes crassus</name>
    <dbReference type="NCBI Taxonomy" id="5936"/>
    <lineage>
        <taxon>Eukaryota</taxon>
        <taxon>Sar</taxon>
        <taxon>Alveolata</taxon>
        <taxon>Ciliophora</taxon>
        <taxon>Intramacronucleata</taxon>
        <taxon>Spirotrichea</taxon>
        <taxon>Hypotrichia</taxon>
        <taxon>Euplotida</taxon>
        <taxon>Euplotidae</taxon>
        <taxon>Moneuplotes</taxon>
    </lineage>
</organism>
<dbReference type="GO" id="GO:0000077">
    <property type="term" value="P:DNA damage checkpoint signaling"/>
    <property type="evidence" value="ECO:0007669"/>
    <property type="project" value="InterPro"/>
</dbReference>
<protein>
    <submittedName>
        <fullName evidence="1">Uncharacterized protein</fullName>
    </submittedName>
</protein>
<evidence type="ECO:0000313" key="1">
    <source>
        <dbReference type="EMBL" id="CAI2367511.1"/>
    </source>
</evidence>
<name>A0AAD1XE87_EUPCR</name>
<dbReference type="Proteomes" id="UP001295684">
    <property type="component" value="Unassembled WGS sequence"/>
</dbReference>
<sequence length="324" mass="37384">MEEDKCDENVIERVNFTGTNIQILVLALQAMMYQENRRSYKDVRITALKGKGLTFVCQDEGCSSTAMIKASAFETFNVLSQKFDRGELVENSDQVIICINPKFLVDFLKLIPSDRSVKFEYPVGDNQLKVSTGSDLQGLGDENYFFSDSFNISTTSSEFIKYSYPQYSQDDICSEIFVGSRVFKKILKEFADLGKDDLLRFQYSVESNKLQIMHRDEFKVDSDYLPSVINENDGSSFRSIEIKALNLQDDYEDIENKDCARYYRINTLRFVFSRLTKDSKECQFTIFGNGNLRIYFIFDENPLIEFTVKCHQNDDEIESSSDAD</sequence>
<reference evidence="1" key="1">
    <citation type="submission" date="2023-07" db="EMBL/GenBank/DDBJ databases">
        <authorList>
            <consortium name="AG Swart"/>
            <person name="Singh M."/>
            <person name="Singh A."/>
            <person name="Seah K."/>
            <person name="Emmerich C."/>
        </authorList>
    </citation>
    <scope>NUCLEOTIDE SEQUENCE</scope>
    <source>
        <strain evidence="1">DP1</strain>
    </source>
</reference>
<accession>A0AAD1XE87</accession>
<dbReference type="EMBL" id="CAMPGE010008621">
    <property type="protein sequence ID" value="CAI2367511.1"/>
    <property type="molecule type" value="Genomic_DNA"/>
</dbReference>
<gene>
    <name evidence="1" type="ORF">ECRASSUSDP1_LOCUS8798</name>
</gene>
<proteinExistence type="predicted"/>